<accession>A0ABQ2HQE9</accession>
<protein>
    <recommendedName>
        <fullName evidence="4">Chemotaxis methyl-accepting receptor HlyB-like 4HB MCP domain-containing protein</fullName>
    </recommendedName>
</protein>
<comment type="caution">
    <text evidence="2">The sequence shown here is derived from an EMBL/GenBank/DDBJ whole genome shotgun (WGS) entry which is preliminary data.</text>
</comment>
<keyword evidence="3" id="KW-1185">Reference proteome</keyword>
<keyword evidence="1" id="KW-1133">Transmembrane helix</keyword>
<sequence length="433" mass="46148">MISSVHDGVPRGGNPRIHLLRDRMRWATGTPPGRLSAMAAVLVALCLLAGLVGAVDIAQRRAALTEVTQRGIPLARAALDVYQSLSEADAAANSAFLVGDKAGPSERAGYLDHVQKAAVALSTAAANAPTATTETVARLTAQLTNYAGLVDTAHTENKRGFALGAAYLRQASALVREVLLPDSLALYREELGKLTQAQRDASSVAWLAITSCLLALAALVAVQLYLRETTRRTLNRGLLVATAAVLLSIGWLVTTSFAAANEVDTSLRGKSRTEALAEARINALTARSTEALARVERSNADPYEQEFRAARDKLNAGKDSLGSLAGAAERFDEQSEEKRTVEAAISHWRDWQELHERNRSTPATADWSGTAKLATQLDEKLAEALRRSEETFQNGAAGAVNSLRGADFVLVTSMLVAAAAAGLGMAPRIREYR</sequence>
<keyword evidence="1" id="KW-0812">Transmembrane</keyword>
<name>A0ABQ2HQE9_9PSEU</name>
<keyword evidence="1" id="KW-0472">Membrane</keyword>
<evidence type="ECO:0000313" key="2">
    <source>
        <dbReference type="EMBL" id="GGM88625.1"/>
    </source>
</evidence>
<evidence type="ECO:0008006" key="4">
    <source>
        <dbReference type="Google" id="ProtNLM"/>
    </source>
</evidence>
<organism evidence="2 3">
    <name type="scientific">Lentzea pudingi</name>
    <dbReference type="NCBI Taxonomy" id="1789439"/>
    <lineage>
        <taxon>Bacteria</taxon>
        <taxon>Bacillati</taxon>
        <taxon>Actinomycetota</taxon>
        <taxon>Actinomycetes</taxon>
        <taxon>Pseudonocardiales</taxon>
        <taxon>Pseudonocardiaceae</taxon>
        <taxon>Lentzea</taxon>
    </lineage>
</organism>
<gene>
    <name evidence="2" type="ORF">GCM10011609_26720</name>
</gene>
<dbReference type="RefSeq" id="WP_189154989.1">
    <property type="nucleotide sequence ID" value="NZ_BMNC01000003.1"/>
</dbReference>
<dbReference type="Proteomes" id="UP000597656">
    <property type="component" value="Unassembled WGS sequence"/>
</dbReference>
<feature type="transmembrane region" description="Helical" evidence="1">
    <location>
        <begin position="204"/>
        <end position="226"/>
    </location>
</feature>
<feature type="transmembrane region" description="Helical" evidence="1">
    <location>
        <begin position="238"/>
        <end position="260"/>
    </location>
</feature>
<evidence type="ECO:0000313" key="3">
    <source>
        <dbReference type="Proteomes" id="UP000597656"/>
    </source>
</evidence>
<proteinExistence type="predicted"/>
<dbReference type="EMBL" id="BMNC01000003">
    <property type="protein sequence ID" value="GGM88625.1"/>
    <property type="molecule type" value="Genomic_DNA"/>
</dbReference>
<reference evidence="3" key="1">
    <citation type="journal article" date="2019" name="Int. J. Syst. Evol. Microbiol.">
        <title>The Global Catalogue of Microorganisms (GCM) 10K type strain sequencing project: providing services to taxonomists for standard genome sequencing and annotation.</title>
        <authorList>
            <consortium name="The Broad Institute Genomics Platform"/>
            <consortium name="The Broad Institute Genome Sequencing Center for Infectious Disease"/>
            <person name="Wu L."/>
            <person name="Ma J."/>
        </authorList>
    </citation>
    <scope>NUCLEOTIDE SEQUENCE [LARGE SCALE GENOMIC DNA]</scope>
    <source>
        <strain evidence="3">CGMCC 4.7319</strain>
    </source>
</reference>
<evidence type="ECO:0000256" key="1">
    <source>
        <dbReference type="SAM" id="Phobius"/>
    </source>
</evidence>